<accession>B1WR16</accession>
<dbReference type="SUPFAM" id="SSF52540">
    <property type="entry name" value="P-loop containing nucleoside triphosphate hydrolases"/>
    <property type="match status" value="1"/>
</dbReference>
<protein>
    <recommendedName>
        <fullName evidence="5">DNA primase/polymerase bifunctional N-terminal domain-containing protein</fullName>
    </recommendedName>
</protein>
<dbReference type="STRING" id="43989.cce_0723"/>
<dbReference type="Pfam" id="PF13481">
    <property type="entry name" value="AAA_25"/>
    <property type="match status" value="1"/>
</dbReference>
<dbReference type="eggNOG" id="COG3598">
    <property type="taxonomic scope" value="Bacteria"/>
</dbReference>
<dbReference type="Pfam" id="PF08707">
    <property type="entry name" value="PriCT_2"/>
    <property type="match status" value="1"/>
</dbReference>
<dbReference type="Proteomes" id="UP000001203">
    <property type="component" value="Chromosome circular"/>
</dbReference>
<dbReference type="EMBL" id="CP000806">
    <property type="protein sequence ID" value="ACB50074.1"/>
    <property type="molecule type" value="Genomic_DNA"/>
</dbReference>
<dbReference type="KEGG" id="cyt:cce_0723"/>
<reference evidence="3 4" key="1">
    <citation type="journal article" date="2008" name="Proc. Natl. Acad. Sci. U.S.A.">
        <title>The genome of Cyanothece 51142, a unicellular diazotrophic cyanobacterium important in the marine nitrogen cycle.</title>
        <authorList>
            <person name="Welsh E.A."/>
            <person name="Liberton M."/>
            <person name="Stoeckel J."/>
            <person name="Loh T."/>
            <person name="Elvitigala T."/>
            <person name="Wang C."/>
            <person name="Wollam A."/>
            <person name="Fulton R.S."/>
            <person name="Clifton S.W."/>
            <person name="Jacobs J.M."/>
            <person name="Aurora R."/>
            <person name="Ghosh B.K."/>
            <person name="Sherman L.A."/>
            <person name="Smith R.D."/>
            <person name="Wilson R.K."/>
            <person name="Pakrasi H.B."/>
        </authorList>
    </citation>
    <scope>NUCLEOTIDE SEQUENCE [LARGE SCALE GENOMIC DNA]</scope>
    <source>
        <strain evidence="4">ATCC 51142 / BH68</strain>
    </source>
</reference>
<organism evidence="3 4">
    <name type="scientific">Crocosphaera subtropica (strain ATCC 51142 / BH68)</name>
    <name type="common">Cyanothece sp. (strain ATCC 51142)</name>
    <dbReference type="NCBI Taxonomy" id="43989"/>
    <lineage>
        <taxon>Bacteria</taxon>
        <taxon>Bacillati</taxon>
        <taxon>Cyanobacteriota</taxon>
        <taxon>Cyanophyceae</taxon>
        <taxon>Oscillatoriophycideae</taxon>
        <taxon>Chroococcales</taxon>
        <taxon>Aphanothecaceae</taxon>
        <taxon>Crocosphaera</taxon>
        <taxon>Crocosphaera subtropica</taxon>
    </lineage>
</organism>
<evidence type="ECO:0000313" key="4">
    <source>
        <dbReference type="Proteomes" id="UP000001203"/>
    </source>
</evidence>
<feature type="domain" description="Primase C-terminal 2" evidence="1">
    <location>
        <begin position="237"/>
        <end position="318"/>
    </location>
</feature>
<proteinExistence type="predicted"/>
<evidence type="ECO:0008006" key="5">
    <source>
        <dbReference type="Google" id="ProtNLM"/>
    </source>
</evidence>
<dbReference type="RefSeq" id="WP_012361441.1">
    <property type="nucleotide sequence ID" value="NC_010546.1"/>
</dbReference>
<sequence>MKEITITMKDHNIVQMIENLKDNDFPNNWRFIPVDKNKAPMTTKTFQATGWTKKEALTKQEIIRELCDYDVNAVGLALGKHSVNVVAIDHDGESCDKLIEELTGLSLKEALPSTVAFSSGRTGRYQKLYSVSEDILNQLTNKQIKTGEKDEDGKSEQLEFRVNGYSIIMGFHPKTQSYSYHWLDGCSPQEIDITPLPEWWLNIWLNSEKTNKKEKKKSLSKINDIPNDLSSIISKCQNLLSQLKPFRCDNYDDWNRVGMALHHEAGDDPILSELLLDLWTNWSQNSNKFKDGECATKWQSFDSNKDNTVTLGTLVEWAKEDSNLPQQNSKNTLDDERQEFYQMLDDIDKIYEEEDYGFQQVLSRKIAKKYGYNSNISQMLKDYWNANPNLLKSDFIDIKNYVKDTPRIDYLISNLLPTVGLGIFYGESNMGKTTLLYSWMIAIATGKDWNGFNTIQGKCLIYQLEESQPVTSQRLSKAVDSLPDNAILIKKIWNIAQIHSLKKDVAKHQPKLVIIDSLKAASAGTNNDENDSRFADSLYQLHQISESYQCAIFVIHHCNSNGGLRGSTAIKAAVDTVMKFGRDEKDELPELQRLLTIEKSRALDENPTLLLEGSEDNVLSWTYLGTFDGNKKGKNWSNSVECQQFIDHHPNQKFTVDEVLNGLKEKITNRDTVKKTLNRLVNKGKINKDDSFAKKPLYFSKKCPNISSQSGSNADIASVSAIKTVTGQPEEV</sequence>
<gene>
    <name evidence="3" type="ordered locus">cce_0723</name>
</gene>
<evidence type="ECO:0000259" key="1">
    <source>
        <dbReference type="Pfam" id="PF08707"/>
    </source>
</evidence>
<dbReference type="GO" id="GO:0016817">
    <property type="term" value="F:hydrolase activity, acting on acid anhydrides"/>
    <property type="evidence" value="ECO:0007669"/>
    <property type="project" value="InterPro"/>
</dbReference>
<keyword evidence="4" id="KW-1185">Reference proteome</keyword>
<feature type="domain" description="DNA primase/polymerase bifunctional N-terminal" evidence="2">
    <location>
        <begin position="28"/>
        <end position="199"/>
    </location>
</feature>
<dbReference type="HOGENOM" id="CLU_378439_0_0_3"/>
<dbReference type="AlphaFoldDB" id="B1WR16"/>
<dbReference type="InterPro" id="IPR014819">
    <property type="entry name" value="PriCT_2"/>
</dbReference>
<dbReference type="eggNOG" id="COG5545">
    <property type="taxonomic scope" value="Bacteria"/>
</dbReference>
<dbReference type="InterPro" id="IPR027417">
    <property type="entry name" value="P-loop_NTPase"/>
</dbReference>
<name>B1WR16_CROS5</name>
<dbReference type="Gene3D" id="3.40.50.300">
    <property type="entry name" value="P-loop containing nucleotide triphosphate hydrolases"/>
    <property type="match status" value="1"/>
</dbReference>
<dbReference type="OrthoDB" id="460004at2"/>
<dbReference type="eggNOG" id="COG0358">
    <property type="taxonomic scope" value="Bacteria"/>
</dbReference>
<evidence type="ECO:0000313" key="3">
    <source>
        <dbReference type="EMBL" id="ACB50074.1"/>
    </source>
</evidence>
<evidence type="ECO:0000259" key="2">
    <source>
        <dbReference type="Pfam" id="PF09250"/>
    </source>
</evidence>
<dbReference type="InterPro" id="IPR015330">
    <property type="entry name" value="DNA_primase/pol_bifunc_N"/>
</dbReference>
<dbReference type="Pfam" id="PF09250">
    <property type="entry name" value="Prim-Pol"/>
    <property type="match status" value="1"/>
</dbReference>